<comment type="caution">
    <text evidence="2">The sequence shown here is derived from an EMBL/GenBank/DDBJ whole genome shotgun (WGS) entry which is preliminary data.</text>
</comment>
<feature type="transmembrane region" description="Helical" evidence="1">
    <location>
        <begin position="82"/>
        <end position="102"/>
    </location>
</feature>
<keyword evidence="1" id="KW-0472">Membrane</keyword>
<evidence type="ECO:0000313" key="3">
    <source>
        <dbReference type="Proteomes" id="UP001466331"/>
    </source>
</evidence>
<gene>
    <name evidence="2" type="ORF">WKV44_08635</name>
</gene>
<organism evidence="2 3">
    <name type="scientific">Rarispira pelagica</name>
    <dbReference type="NCBI Taxonomy" id="3141764"/>
    <lineage>
        <taxon>Bacteria</taxon>
        <taxon>Pseudomonadati</taxon>
        <taxon>Spirochaetota</taxon>
        <taxon>Spirochaetia</taxon>
        <taxon>Winmispirales</taxon>
        <taxon>Winmispiraceae</taxon>
        <taxon>Rarispira</taxon>
    </lineage>
</organism>
<sequence>MIKNKTAFLNFNKEILIGEIGAILGAQIASYIIFSLTHSRDLASIAAILGSIIGGAILYLPTRYYHQKQANTFSPRKFGKDLLYFTPVALALTILIYYPSLYMFENYFLGKQTFIIFSTFFSQSISFFLFLIAINIYRTAILTIKEKEL</sequence>
<reference evidence="2 3" key="1">
    <citation type="submission" date="2024-03" db="EMBL/GenBank/DDBJ databases">
        <title>Ignisphaera cupida sp. nov., a hyperthermophilic hydrolytic archaeon from a hot spring of Kamchatka, and proposal of Ignisphaeraceae fam. nov.</title>
        <authorList>
            <person name="Podosokorskaya O.A."/>
            <person name="Elcheninov A.G."/>
            <person name="Maltseva A.I."/>
            <person name="Zayulina K.S."/>
            <person name="Novikov A."/>
            <person name="Merkel A.Y."/>
        </authorList>
    </citation>
    <scope>NUCLEOTIDE SEQUENCE [LARGE SCALE GENOMIC DNA]</scope>
    <source>
        <strain evidence="2 3">38H-sp</strain>
    </source>
</reference>
<evidence type="ECO:0008006" key="4">
    <source>
        <dbReference type="Google" id="ProtNLM"/>
    </source>
</evidence>
<keyword evidence="1" id="KW-0812">Transmembrane</keyword>
<feature type="transmembrane region" description="Helical" evidence="1">
    <location>
        <begin position="42"/>
        <end position="61"/>
    </location>
</feature>
<dbReference type="RefSeq" id="WP_420070059.1">
    <property type="nucleotide sequence ID" value="NZ_JBCHKQ010000004.1"/>
</dbReference>
<evidence type="ECO:0000313" key="2">
    <source>
        <dbReference type="EMBL" id="MEM5948608.1"/>
    </source>
</evidence>
<keyword evidence="3" id="KW-1185">Reference proteome</keyword>
<accession>A0ABU9UD59</accession>
<name>A0ABU9UD59_9SPIR</name>
<dbReference type="EMBL" id="JBCHKQ010000004">
    <property type="protein sequence ID" value="MEM5948608.1"/>
    <property type="molecule type" value="Genomic_DNA"/>
</dbReference>
<feature type="transmembrane region" description="Helical" evidence="1">
    <location>
        <begin position="114"/>
        <end position="137"/>
    </location>
</feature>
<protein>
    <recommendedName>
        <fullName evidence="4">GtrA-like protein domain-containing protein</fullName>
    </recommendedName>
</protein>
<keyword evidence="1" id="KW-1133">Transmembrane helix</keyword>
<dbReference type="Proteomes" id="UP001466331">
    <property type="component" value="Unassembled WGS sequence"/>
</dbReference>
<evidence type="ECO:0000256" key="1">
    <source>
        <dbReference type="SAM" id="Phobius"/>
    </source>
</evidence>
<feature type="transmembrane region" description="Helical" evidence="1">
    <location>
        <begin position="15"/>
        <end position="36"/>
    </location>
</feature>
<proteinExistence type="predicted"/>